<dbReference type="Gene3D" id="1.10.10.200">
    <property type="match status" value="1"/>
</dbReference>
<dbReference type="Pfam" id="PF01709">
    <property type="entry name" value="Transcrip_reg"/>
    <property type="match status" value="1"/>
</dbReference>
<dbReference type="GO" id="GO:0006355">
    <property type="term" value="P:regulation of DNA-templated transcription"/>
    <property type="evidence" value="ECO:0007669"/>
    <property type="project" value="UniProtKB-UniRule"/>
</dbReference>
<evidence type="ECO:0000256" key="1">
    <source>
        <dbReference type="ARBA" id="ARBA00008724"/>
    </source>
</evidence>
<comment type="caution">
    <text evidence="7">The sequence shown here is derived from an EMBL/GenBank/DDBJ whole genome shotgun (WGS) entry which is preliminary data.</text>
</comment>
<comment type="subcellular location">
    <subcellularLocation>
        <location evidence="4">Cytoplasm</location>
    </subcellularLocation>
</comment>
<dbReference type="SUPFAM" id="SSF75625">
    <property type="entry name" value="YebC-like"/>
    <property type="match status" value="1"/>
</dbReference>
<protein>
    <recommendedName>
        <fullName evidence="4">Probable transcriptional regulatory protein A2866_02215</fullName>
    </recommendedName>
</protein>
<dbReference type="InterPro" id="IPR017856">
    <property type="entry name" value="Integrase-like_N"/>
</dbReference>
<keyword evidence="2 4" id="KW-0805">Transcription regulation</keyword>
<organism evidence="7 8">
    <name type="scientific">Candidatus Roizmanbacteria bacterium RIFCSPHIGHO2_01_FULL_39_8</name>
    <dbReference type="NCBI Taxonomy" id="1802033"/>
    <lineage>
        <taxon>Bacteria</taxon>
        <taxon>Candidatus Roizmaniibacteriota</taxon>
    </lineage>
</organism>
<dbReference type="EMBL" id="MFZI01000080">
    <property type="protein sequence ID" value="OGK17768.1"/>
    <property type="molecule type" value="Genomic_DNA"/>
</dbReference>
<dbReference type="AlphaFoldDB" id="A0A1F7GFQ1"/>
<evidence type="ECO:0000256" key="2">
    <source>
        <dbReference type="ARBA" id="ARBA00023015"/>
    </source>
</evidence>
<dbReference type="Pfam" id="PF20772">
    <property type="entry name" value="TACO1_YebC_N"/>
    <property type="match status" value="1"/>
</dbReference>
<dbReference type="InterPro" id="IPR049083">
    <property type="entry name" value="TACO1_YebC_N"/>
</dbReference>
<evidence type="ECO:0000259" key="5">
    <source>
        <dbReference type="Pfam" id="PF01709"/>
    </source>
</evidence>
<reference evidence="7 8" key="1">
    <citation type="journal article" date="2016" name="Nat. Commun.">
        <title>Thousands of microbial genomes shed light on interconnected biogeochemical processes in an aquifer system.</title>
        <authorList>
            <person name="Anantharaman K."/>
            <person name="Brown C.T."/>
            <person name="Hug L.A."/>
            <person name="Sharon I."/>
            <person name="Castelle C.J."/>
            <person name="Probst A.J."/>
            <person name="Thomas B.C."/>
            <person name="Singh A."/>
            <person name="Wilkins M.J."/>
            <person name="Karaoz U."/>
            <person name="Brodie E.L."/>
            <person name="Williams K.H."/>
            <person name="Hubbard S.S."/>
            <person name="Banfield J.F."/>
        </authorList>
    </citation>
    <scope>NUCLEOTIDE SEQUENCE [LARGE SCALE GENOMIC DNA]</scope>
</reference>
<keyword evidence="4" id="KW-0963">Cytoplasm</keyword>
<keyword evidence="3 4" id="KW-0804">Transcription</keyword>
<keyword evidence="4" id="KW-0238">DNA-binding</keyword>
<dbReference type="PANTHER" id="PTHR12532">
    <property type="entry name" value="TRANSLATIONAL ACTIVATOR OF CYTOCHROME C OXIDASE 1"/>
    <property type="match status" value="1"/>
</dbReference>
<dbReference type="HAMAP" id="MF_00693">
    <property type="entry name" value="Transcrip_reg_TACO1"/>
    <property type="match status" value="1"/>
</dbReference>
<dbReference type="InterPro" id="IPR026564">
    <property type="entry name" value="Transcrip_reg_TACO1-like_dom3"/>
</dbReference>
<dbReference type="NCBIfam" id="TIGR01033">
    <property type="entry name" value="YebC/PmpR family DNA-binding transcriptional regulator"/>
    <property type="match status" value="1"/>
</dbReference>
<dbReference type="InterPro" id="IPR048300">
    <property type="entry name" value="TACO1_YebC-like_2nd/3rd_dom"/>
</dbReference>
<evidence type="ECO:0000256" key="4">
    <source>
        <dbReference type="HAMAP-Rule" id="MF_00693"/>
    </source>
</evidence>
<dbReference type="InterPro" id="IPR029072">
    <property type="entry name" value="YebC-like"/>
</dbReference>
<name>A0A1F7GFQ1_9BACT</name>
<dbReference type="Gene3D" id="3.30.70.980">
    <property type="match status" value="2"/>
</dbReference>
<dbReference type="FunFam" id="1.10.10.200:FF:000002">
    <property type="entry name" value="Probable transcriptional regulatory protein CLM62_37755"/>
    <property type="match status" value="1"/>
</dbReference>
<dbReference type="GO" id="GO:0005737">
    <property type="term" value="C:cytoplasm"/>
    <property type="evidence" value="ECO:0007669"/>
    <property type="project" value="UniProtKB-SubCell"/>
</dbReference>
<evidence type="ECO:0000256" key="3">
    <source>
        <dbReference type="ARBA" id="ARBA00023163"/>
    </source>
</evidence>
<evidence type="ECO:0000313" key="8">
    <source>
        <dbReference type="Proteomes" id="UP000177026"/>
    </source>
</evidence>
<feature type="domain" description="TACO1/YebC-like N-terminal" evidence="6">
    <location>
        <begin position="5"/>
        <end position="77"/>
    </location>
</feature>
<gene>
    <name evidence="7" type="ORF">A2866_02215</name>
</gene>
<evidence type="ECO:0000259" key="6">
    <source>
        <dbReference type="Pfam" id="PF20772"/>
    </source>
</evidence>
<accession>A0A1F7GFQ1</accession>
<dbReference type="InterPro" id="IPR002876">
    <property type="entry name" value="Transcrip_reg_TACO1-like"/>
</dbReference>
<comment type="similarity">
    <text evidence="1 4">Belongs to the TACO1 family.</text>
</comment>
<proteinExistence type="inferred from homology"/>
<sequence length="236" mass="26378">MSGHSKWSKLKHTKQAKDVAKSNTFSKLSRLITLAVLESGGITDPDNNVKLRLAIVKAKHFNIPKDNIDRAIEKGSGANQNLLKEIVYEAFGRGGVGLLIVATTDNPNRTLGEVRRTLEMYGGKLGNKGSVSYLFQKCGMVQIPLNLMKEEEAFSFAQKIGAFDVDENDTFFTTYFPYEKVGHIKDHLKDELVHNLEIVYRPQTAVTSSEKDKILGLTKALEELDDVHKVFSDLHQ</sequence>
<dbReference type="GO" id="GO:0003677">
    <property type="term" value="F:DNA binding"/>
    <property type="evidence" value="ECO:0007669"/>
    <property type="project" value="UniProtKB-UniRule"/>
</dbReference>
<dbReference type="PANTHER" id="PTHR12532:SF0">
    <property type="entry name" value="TRANSLATIONAL ACTIVATOR OF CYTOCHROME C OXIDASE 1"/>
    <property type="match status" value="1"/>
</dbReference>
<evidence type="ECO:0000313" key="7">
    <source>
        <dbReference type="EMBL" id="OGK17768.1"/>
    </source>
</evidence>
<feature type="domain" description="TACO1/YebC-like second and third" evidence="5">
    <location>
        <begin position="84"/>
        <end position="233"/>
    </location>
</feature>
<dbReference type="Proteomes" id="UP000177026">
    <property type="component" value="Unassembled WGS sequence"/>
</dbReference>